<dbReference type="InterPro" id="IPR000210">
    <property type="entry name" value="BTB/POZ_dom"/>
</dbReference>
<evidence type="ECO:0000313" key="2">
    <source>
        <dbReference type="Proteomes" id="UP000887577"/>
    </source>
</evidence>
<protein>
    <submittedName>
        <fullName evidence="3">BTB domain-containing protein</fullName>
    </submittedName>
</protein>
<sequence length="306" mass="35708">MTLYYLEDISGDFEFTQIQSVYSYGYGRNLYEKGSKTVKCLSHISHFKVSILLNIEYKEVDLVKVEYILQFPGHRIELLDLFEFYAFSFNLPRYEYLKFNCCIRKCRGDKVMVSVKNPYDLRLNGKKENFEYETNCYDNINQLLSFIFDPSTVRNQKELSVESCLDSALSHLEKTFASKLSLYDILSDCKGDTVFISSDKKRIPSYKCVIQKHSKVLASILAYVTNNSSEIIIDDYDAETITAALDFCHGKVISFKEKEHKMSDILKFAHDFGFIELMVDLHFFMRKSNNNLCFTGNMLQLFQRKC</sequence>
<dbReference type="Proteomes" id="UP000887577">
    <property type="component" value="Unplaced"/>
</dbReference>
<proteinExistence type="predicted"/>
<dbReference type="AlphaFoldDB" id="A0A914Z119"/>
<dbReference type="Gene3D" id="3.30.710.10">
    <property type="entry name" value="Potassium Channel Kv1.1, Chain A"/>
    <property type="match status" value="1"/>
</dbReference>
<dbReference type="SUPFAM" id="SSF54695">
    <property type="entry name" value="POZ domain"/>
    <property type="match status" value="1"/>
</dbReference>
<accession>A0A914Z119</accession>
<reference evidence="3" key="1">
    <citation type="submission" date="2022-11" db="UniProtKB">
        <authorList>
            <consortium name="WormBaseParasite"/>
        </authorList>
    </citation>
    <scope>IDENTIFICATION</scope>
</reference>
<evidence type="ECO:0000313" key="3">
    <source>
        <dbReference type="WBParaSite" id="PSU_v2.g6058.t1"/>
    </source>
</evidence>
<organism evidence="2 3">
    <name type="scientific">Panagrolaimus superbus</name>
    <dbReference type="NCBI Taxonomy" id="310955"/>
    <lineage>
        <taxon>Eukaryota</taxon>
        <taxon>Metazoa</taxon>
        <taxon>Ecdysozoa</taxon>
        <taxon>Nematoda</taxon>
        <taxon>Chromadorea</taxon>
        <taxon>Rhabditida</taxon>
        <taxon>Tylenchina</taxon>
        <taxon>Panagrolaimomorpha</taxon>
        <taxon>Panagrolaimoidea</taxon>
        <taxon>Panagrolaimidae</taxon>
        <taxon>Panagrolaimus</taxon>
    </lineage>
</organism>
<name>A0A914Z119_9BILA</name>
<dbReference type="InterPro" id="IPR011333">
    <property type="entry name" value="SKP1/BTB/POZ_sf"/>
</dbReference>
<feature type="domain" description="BTB" evidence="1">
    <location>
        <begin position="192"/>
        <end position="287"/>
    </location>
</feature>
<dbReference type="WBParaSite" id="PSU_v2.g6058.t1">
    <property type="protein sequence ID" value="PSU_v2.g6058.t1"/>
    <property type="gene ID" value="PSU_v2.g6058"/>
</dbReference>
<evidence type="ECO:0000259" key="1">
    <source>
        <dbReference type="Pfam" id="PF00651"/>
    </source>
</evidence>
<keyword evidence="2" id="KW-1185">Reference proteome</keyword>
<dbReference type="Pfam" id="PF00651">
    <property type="entry name" value="BTB"/>
    <property type="match status" value="1"/>
</dbReference>